<accession>A0A0R1XLJ0</accession>
<dbReference type="EMBL" id="AZGA01000084">
    <property type="protein sequence ID" value="KRM31038.1"/>
    <property type="molecule type" value="Genomic_DNA"/>
</dbReference>
<evidence type="ECO:0008006" key="3">
    <source>
        <dbReference type="Google" id="ProtNLM"/>
    </source>
</evidence>
<organism evidence="1 2">
    <name type="scientific">Agrilactobacillus composti DSM 18527 = JCM 14202</name>
    <dbReference type="NCBI Taxonomy" id="1423734"/>
    <lineage>
        <taxon>Bacteria</taxon>
        <taxon>Bacillati</taxon>
        <taxon>Bacillota</taxon>
        <taxon>Bacilli</taxon>
        <taxon>Lactobacillales</taxon>
        <taxon>Lactobacillaceae</taxon>
        <taxon>Agrilactobacillus</taxon>
    </lineage>
</organism>
<evidence type="ECO:0000313" key="2">
    <source>
        <dbReference type="Proteomes" id="UP000051236"/>
    </source>
</evidence>
<name>A0A0R1XLJ0_9LACO</name>
<dbReference type="STRING" id="1423734.FC83_GL001039"/>
<dbReference type="Gene3D" id="3.20.80.10">
    <property type="entry name" value="Regulatory factor, effector binding domain"/>
    <property type="match status" value="1"/>
</dbReference>
<evidence type="ECO:0000313" key="1">
    <source>
        <dbReference type="EMBL" id="KRM31038.1"/>
    </source>
</evidence>
<dbReference type="AlphaFoldDB" id="A0A0R1XLJ0"/>
<reference evidence="1 2" key="1">
    <citation type="journal article" date="2015" name="Genome Announc.">
        <title>Expanding the biotechnology potential of lactobacilli through comparative genomics of 213 strains and associated genera.</title>
        <authorList>
            <person name="Sun Z."/>
            <person name="Harris H.M."/>
            <person name="McCann A."/>
            <person name="Guo C."/>
            <person name="Argimon S."/>
            <person name="Zhang W."/>
            <person name="Yang X."/>
            <person name="Jeffery I.B."/>
            <person name="Cooney J.C."/>
            <person name="Kagawa T.F."/>
            <person name="Liu W."/>
            <person name="Song Y."/>
            <person name="Salvetti E."/>
            <person name="Wrobel A."/>
            <person name="Rasinkangas P."/>
            <person name="Parkhill J."/>
            <person name="Rea M.C."/>
            <person name="O'Sullivan O."/>
            <person name="Ritari J."/>
            <person name="Douillard F.P."/>
            <person name="Paul Ross R."/>
            <person name="Yang R."/>
            <person name="Briner A.E."/>
            <person name="Felis G.E."/>
            <person name="de Vos W.M."/>
            <person name="Barrangou R."/>
            <person name="Klaenhammer T.R."/>
            <person name="Caufield P.W."/>
            <person name="Cui Y."/>
            <person name="Zhang H."/>
            <person name="O'Toole P.W."/>
        </authorList>
    </citation>
    <scope>NUCLEOTIDE SEQUENCE [LARGE SCALE GENOMIC DNA]</scope>
    <source>
        <strain evidence="1 2">DSM 18527</strain>
    </source>
</reference>
<comment type="caution">
    <text evidence="1">The sequence shown here is derived from an EMBL/GenBank/DDBJ whole genome shotgun (WGS) entry which is preliminary data.</text>
</comment>
<keyword evidence="2" id="KW-1185">Reference proteome</keyword>
<dbReference type="InterPro" id="IPR011256">
    <property type="entry name" value="Reg_factor_effector_dom_sf"/>
</dbReference>
<gene>
    <name evidence="1" type="ORF">FC83_GL001039</name>
</gene>
<protein>
    <recommendedName>
        <fullName evidence="3">GyrI-like small molecule binding domain-containing protein</fullName>
    </recommendedName>
</protein>
<proteinExistence type="predicted"/>
<dbReference type="Proteomes" id="UP000051236">
    <property type="component" value="Unassembled WGS sequence"/>
</dbReference>
<dbReference type="eggNOG" id="COG4832">
    <property type="taxonomic scope" value="Bacteria"/>
</dbReference>
<dbReference type="PATRIC" id="fig|1423734.3.peg.1054"/>
<sequence>MFLMAKFDYRTIEAQEYSHADEPSVVILNERNYITFKSKGHFDLQDAQFMQQVASMYALADGIRQQAATSNKLAWFKDYVPYPLNSYWYEDGSYLLLIKQPNFTIPELLDNAKAALVSKFPAALLDDIHFERHAEGVEAQLINHGPVVPDNATFKTLAKFMADNQFQRHFTGHREVYLTPLTPDLAPAKLEVLIRIPIERNESSLDSGRFPVAEN</sequence>